<reference evidence="1" key="1">
    <citation type="submission" date="2023-04" db="EMBL/GenBank/DDBJ databases">
        <title>Draft Genome sequencing of Naganishia species isolated from polar environments using Oxford Nanopore Technology.</title>
        <authorList>
            <person name="Leo P."/>
            <person name="Venkateswaran K."/>
        </authorList>
    </citation>
    <scope>NUCLEOTIDE SEQUENCE</scope>
    <source>
        <strain evidence="1">MNA-CCFEE 5261</strain>
    </source>
</reference>
<accession>A0ACC2VC89</accession>
<proteinExistence type="predicted"/>
<comment type="caution">
    <text evidence="1">The sequence shown here is derived from an EMBL/GenBank/DDBJ whole genome shotgun (WGS) entry which is preliminary data.</text>
</comment>
<sequence length="655" mass="73516">MNLQSWHRDDHVQTALLARYLMSRGFEKQGREIYDTVTNHTSETANGISPVSKCIQNGEYSTVLQWLTGTGNQEPNPLGHLVPSDAQVGSYLVHRAIFLEAILRVKLLKQHENPLAMLNDVLIPLRHTLNQSSVFPTPPEDEQKQLLQLVLSTADEVVHDMFHLQKVPEPVSVAFANECFGKIRQALIKDFKLATQANSSETSLTKTDPSNIASVPPDYLFRLLQHSYAHLELIHPFSLPPRLPTASPRELELLLLPITAPTFDPPPKFPAHLLHTLKHHQTNEVWIAKFSPLGRYLVLGLADGVLVIYDVHNKFEVIARLQSDPTKDLEAMVGFSDNANSKKAKSIMYCSWDPTEQYLVSSSVDTIIRVWWVGGLNRKHKTRSQDDFKLRCCFTIGLNIKAWTCEFLPVPHGENPTFIVGSMDKKLKAYDIDGRELFDFFGDTEEAAKPEKEDGPINSFQRVTDLAITPNGKILITTNNDKRVHFYSIPSLVDPLAVTKCLASISLGGRLTSCSISSSGDYLLFNICPDELQVWCIAPLAKGEPPYLVRKFCGFLQDSFTVRSCFGYTVKNSAGVEDEQLALTGSKDGYVYIWKLSSGGLVTRIRAHEGLVSSVEWNRYHQAVPHDPRDYGSLWCSVSDDHTVKIWGPQDFYST</sequence>
<evidence type="ECO:0000313" key="2">
    <source>
        <dbReference type="Proteomes" id="UP001241377"/>
    </source>
</evidence>
<organism evidence="1 2">
    <name type="scientific">Naganishia cerealis</name>
    <dbReference type="NCBI Taxonomy" id="610337"/>
    <lineage>
        <taxon>Eukaryota</taxon>
        <taxon>Fungi</taxon>
        <taxon>Dikarya</taxon>
        <taxon>Basidiomycota</taxon>
        <taxon>Agaricomycotina</taxon>
        <taxon>Tremellomycetes</taxon>
        <taxon>Filobasidiales</taxon>
        <taxon>Filobasidiaceae</taxon>
        <taxon>Naganishia</taxon>
    </lineage>
</organism>
<keyword evidence="2" id="KW-1185">Reference proteome</keyword>
<name>A0ACC2VC89_9TREE</name>
<protein>
    <submittedName>
        <fullName evidence="1">Uncharacterized protein</fullName>
    </submittedName>
</protein>
<evidence type="ECO:0000313" key="1">
    <source>
        <dbReference type="EMBL" id="KAJ9096678.1"/>
    </source>
</evidence>
<dbReference type="Proteomes" id="UP001241377">
    <property type="component" value="Unassembled WGS sequence"/>
</dbReference>
<dbReference type="EMBL" id="JASBWR010000091">
    <property type="protein sequence ID" value="KAJ9096678.1"/>
    <property type="molecule type" value="Genomic_DNA"/>
</dbReference>
<gene>
    <name evidence="1" type="ORF">QFC19_007061</name>
</gene>